<dbReference type="Proteomes" id="UP001145114">
    <property type="component" value="Unassembled WGS sequence"/>
</dbReference>
<protein>
    <submittedName>
        <fullName evidence="1">Uncharacterized protein</fullName>
    </submittedName>
</protein>
<name>A0ACC1HU39_9FUNG</name>
<evidence type="ECO:0000313" key="1">
    <source>
        <dbReference type="EMBL" id="KAJ1678865.1"/>
    </source>
</evidence>
<evidence type="ECO:0000313" key="2">
    <source>
        <dbReference type="Proteomes" id="UP001145114"/>
    </source>
</evidence>
<reference evidence="1" key="1">
    <citation type="submission" date="2022-06" db="EMBL/GenBank/DDBJ databases">
        <title>Phylogenomic reconstructions and comparative analyses of Kickxellomycotina fungi.</title>
        <authorList>
            <person name="Reynolds N.K."/>
            <person name="Stajich J.E."/>
            <person name="Barry K."/>
            <person name="Grigoriev I.V."/>
            <person name="Crous P."/>
            <person name="Smith M.E."/>
        </authorList>
    </citation>
    <scope>NUCLEOTIDE SEQUENCE</scope>
    <source>
        <strain evidence="1">RSA 2271</strain>
    </source>
</reference>
<keyword evidence="2" id="KW-1185">Reference proteome</keyword>
<accession>A0ACC1HU39</accession>
<proteinExistence type="predicted"/>
<sequence length="622" mass="68133">MTARTATSNPSMVDLGNSTGSSEDLVTTVAAAYPTGSSTPILSPTADPTDNFPASVAPAIAPSEAAPNFPSAAKLVSPQLLSSEDSSLLEAVPNGQQQSQQQKKVTTCQACTVCRQKKVRCDGLKPACTSCQKNGSKCMYVPSRRRGRPARAKRDYARDFIKPLPILPRSPTTAATSPTTISVAISPPHPSMDSTSTTTTMLAQSTVSGYSDNNHDRHHHHHHHHHHSRHHHHNYHQPQPQPHHESPGQGEAETAVSPPLTAGGGRQQIGIPTSPVSASEDESPAMSVVTTGSSHSRRSSLGRQFPLSPSLTQPFKPSPLSYTACDPVAIATTRHGGGPIRTAHQRNRVLIIPPALPLRKSQQTPLTASIEPGVLEYFYYFNGLLPVVHWPSFKEAYEDGTVPNYLIFAMRALSRRYSKQPSVVLSGSPYSAGQDLAAIATSLADIATKEDPNTFLVQTWLILSVYEMGMGSIAHSADRRRKAIQVAYELDIHNLETRAHRRQTRGLIVAENCRRVWWALFYCDRFFTLILNHPQVELMIKEGSFQVAFPHRMQESSPSQSAYPYPPPNASIHPSPSVIADQGMARYIDSDVMAWYQYTIPFSMIAGHMHEQLAYTVRLFGQ</sequence>
<gene>
    <name evidence="1" type="ORF">EV182_003200</name>
</gene>
<organism evidence="1 2">
    <name type="scientific">Spiromyces aspiralis</name>
    <dbReference type="NCBI Taxonomy" id="68401"/>
    <lineage>
        <taxon>Eukaryota</taxon>
        <taxon>Fungi</taxon>
        <taxon>Fungi incertae sedis</taxon>
        <taxon>Zoopagomycota</taxon>
        <taxon>Kickxellomycotina</taxon>
        <taxon>Kickxellomycetes</taxon>
        <taxon>Kickxellales</taxon>
        <taxon>Kickxellaceae</taxon>
        <taxon>Spiromyces</taxon>
    </lineage>
</organism>
<feature type="non-terminal residue" evidence="1">
    <location>
        <position position="622"/>
    </location>
</feature>
<comment type="caution">
    <text evidence="1">The sequence shown here is derived from an EMBL/GenBank/DDBJ whole genome shotgun (WGS) entry which is preliminary data.</text>
</comment>
<dbReference type="EMBL" id="JAMZIH010000793">
    <property type="protein sequence ID" value="KAJ1678865.1"/>
    <property type="molecule type" value="Genomic_DNA"/>
</dbReference>